<comment type="caution">
    <text evidence="1">The sequence shown here is derived from an EMBL/GenBank/DDBJ whole genome shotgun (WGS) entry which is preliminary data.</text>
</comment>
<protein>
    <submittedName>
        <fullName evidence="1">Disease resistance protein (TIR-NBS-LRR class)</fullName>
    </submittedName>
</protein>
<name>A0A392PFM6_9FABA</name>
<accession>A0A392PFM6</accession>
<dbReference type="AlphaFoldDB" id="A0A392PFM6"/>
<evidence type="ECO:0000313" key="1">
    <source>
        <dbReference type="EMBL" id="MCI10911.1"/>
    </source>
</evidence>
<reference evidence="1 2" key="1">
    <citation type="journal article" date="2018" name="Front. Plant Sci.">
        <title>Red Clover (Trifolium pratense) and Zigzag Clover (T. medium) - A Picture of Genomic Similarities and Differences.</title>
        <authorList>
            <person name="Dluhosova J."/>
            <person name="Istvanek J."/>
            <person name="Nedelnik J."/>
            <person name="Repkova J."/>
        </authorList>
    </citation>
    <scope>NUCLEOTIDE SEQUENCE [LARGE SCALE GENOMIC DNA]</scope>
    <source>
        <strain evidence="2">cv. 10/8</strain>
        <tissue evidence="1">Leaf</tissue>
    </source>
</reference>
<keyword evidence="2" id="KW-1185">Reference proteome</keyword>
<proteinExistence type="predicted"/>
<evidence type="ECO:0000313" key="2">
    <source>
        <dbReference type="Proteomes" id="UP000265520"/>
    </source>
</evidence>
<organism evidence="1 2">
    <name type="scientific">Trifolium medium</name>
    <dbReference type="NCBI Taxonomy" id="97028"/>
    <lineage>
        <taxon>Eukaryota</taxon>
        <taxon>Viridiplantae</taxon>
        <taxon>Streptophyta</taxon>
        <taxon>Embryophyta</taxon>
        <taxon>Tracheophyta</taxon>
        <taxon>Spermatophyta</taxon>
        <taxon>Magnoliopsida</taxon>
        <taxon>eudicotyledons</taxon>
        <taxon>Gunneridae</taxon>
        <taxon>Pentapetalae</taxon>
        <taxon>rosids</taxon>
        <taxon>fabids</taxon>
        <taxon>Fabales</taxon>
        <taxon>Fabaceae</taxon>
        <taxon>Papilionoideae</taxon>
        <taxon>50 kb inversion clade</taxon>
        <taxon>NPAAA clade</taxon>
        <taxon>Hologalegina</taxon>
        <taxon>IRL clade</taxon>
        <taxon>Trifolieae</taxon>
        <taxon>Trifolium</taxon>
    </lineage>
</organism>
<dbReference type="Proteomes" id="UP000265520">
    <property type="component" value="Unassembled WGS sequence"/>
</dbReference>
<dbReference type="EMBL" id="LXQA010078129">
    <property type="protein sequence ID" value="MCI10911.1"/>
    <property type="molecule type" value="Genomic_DNA"/>
</dbReference>
<sequence length="105" mass="12523">MHNMLNRERYYPKVMPEVDQAILDNEWSHVEVKLIDDVDFYSMEDTNLCDANPEMGIHVFKDEKSMETDVRFTDPYGKRKPDDYQDELFVLLPVSDYKQLFSSIH</sequence>